<proteinExistence type="predicted"/>
<dbReference type="OrthoDB" id="10635978at2759"/>
<dbReference type="AlphaFoldDB" id="A0A8T3CAY3"/>
<protein>
    <submittedName>
        <fullName evidence="2">Uncharacterized protein</fullName>
    </submittedName>
</protein>
<accession>A0A8T3CAY3</accession>
<reference evidence="2" key="1">
    <citation type="journal article" date="2022" name="Front. Genet.">
        <title>Chromosome-Scale Assembly of the Dendrobium nobile Genome Provides Insights Into the Molecular Mechanism of the Biosynthesis of the Medicinal Active Ingredient of Dendrobium.</title>
        <authorList>
            <person name="Xu Q."/>
            <person name="Niu S.-C."/>
            <person name="Li K.-L."/>
            <person name="Zheng P.-J."/>
            <person name="Zhang X.-J."/>
            <person name="Jia Y."/>
            <person name="Liu Y."/>
            <person name="Niu Y.-X."/>
            <person name="Yu L.-H."/>
            <person name="Chen D.-F."/>
            <person name="Zhang G.-Q."/>
        </authorList>
    </citation>
    <scope>NUCLEOTIDE SEQUENCE</scope>
    <source>
        <tissue evidence="2">Leaf</tissue>
    </source>
</reference>
<evidence type="ECO:0000313" key="3">
    <source>
        <dbReference type="Proteomes" id="UP000829196"/>
    </source>
</evidence>
<gene>
    <name evidence="2" type="ORF">KFK09_000096</name>
</gene>
<sequence length="245" mass="26551">MATNPLLTPALIAKLTIHIEDNGIVSQVEGELRNCSIVPMPIIPLMALSCVNSAKVIPDLSIVNHLTSHILTPSLIPSNGSNYPNDKLAYGVGVIVGRDDIPIDDVVFDANRIVEVGHCQGIAHGFSHVKDRLNMEVCDVNKVVLNESSGNLNATTLESPLASLGTPLSPNSKVFNGNAPIIDVTVSIINLRRRERQSEGLSSKSLHLHTPSKKVPSFDRSPYSLSTNLRSWILSSRLLSWRSVI</sequence>
<evidence type="ECO:0000313" key="2">
    <source>
        <dbReference type="EMBL" id="KAI0530552.1"/>
    </source>
</evidence>
<evidence type="ECO:0000256" key="1">
    <source>
        <dbReference type="SAM" id="MobiDB-lite"/>
    </source>
</evidence>
<name>A0A8T3CAY3_DENNO</name>
<feature type="region of interest" description="Disordered" evidence="1">
    <location>
        <begin position="200"/>
        <end position="219"/>
    </location>
</feature>
<keyword evidence="3" id="KW-1185">Reference proteome</keyword>
<dbReference type="Proteomes" id="UP000829196">
    <property type="component" value="Unassembled WGS sequence"/>
</dbReference>
<organism evidence="2 3">
    <name type="scientific">Dendrobium nobile</name>
    <name type="common">Orchid</name>
    <dbReference type="NCBI Taxonomy" id="94219"/>
    <lineage>
        <taxon>Eukaryota</taxon>
        <taxon>Viridiplantae</taxon>
        <taxon>Streptophyta</taxon>
        <taxon>Embryophyta</taxon>
        <taxon>Tracheophyta</taxon>
        <taxon>Spermatophyta</taxon>
        <taxon>Magnoliopsida</taxon>
        <taxon>Liliopsida</taxon>
        <taxon>Asparagales</taxon>
        <taxon>Orchidaceae</taxon>
        <taxon>Epidendroideae</taxon>
        <taxon>Malaxideae</taxon>
        <taxon>Dendrobiinae</taxon>
        <taxon>Dendrobium</taxon>
    </lineage>
</organism>
<dbReference type="EMBL" id="JAGYWB010000001">
    <property type="protein sequence ID" value="KAI0530552.1"/>
    <property type="molecule type" value="Genomic_DNA"/>
</dbReference>
<comment type="caution">
    <text evidence="2">The sequence shown here is derived from an EMBL/GenBank/DDBJ whole genome shotgun (WGS) entry which is preliminary data.</text>
</comment>